<feature type="compositionally biased region" description="Low complexity" evidence="1">
    <location>
        <begin position="1425"/>
        <end position="1434"/>
    </location>
</feature>
<feature type="compositionally biased region" description="Polar residues" evidence="1">
    <location>
        <begin position="182"/>
        <end position="195"/>
    </location>
</feature>
<feature type="region of interest" description="Disordered" evidence="1">
    <location>
        <begin position="1405"/>
        <end position="1469"/>
    </location>
</feature>
<name>A0A5N4E9D6_CAMDR</name>
<proteinExistence type="predicted"/>
<keyword evidence="3" id="KW-1185">Reference proteome</keyword>
<dbReference type="EMBL" id="JWIN03000004">
    <property type="protein sequence ID" value="KAB1280022.1"/>
    <property type="molecule type" value="Genomic_DNA"/>
</dbReference>
<feature type="compositionally biased region" description="Low complexity" evidence="1">
    <location>
        <begin position="95"/>
        <end position="107"/>
    </location>
</feature>
<sequence length="1712" mass="185785">MFIAALCTIAKTWKQPKCPSTDDWIKKLWYIYTMEYYSAIKKEQIRPDSLARGPSLDGQLTPPQQQWKSGAVGGTSHPEAENSVWGPDQSCGASQGLRRQQPGPGQRQCGGGERQDQDELVTDHLWGMRGCWAGRGERHPEEEEAALKGRRKEGQDLQGGRSAEHSTHCSRRQEQAPAARPSGQSSRDQQSSASPAEQVKSRLPRVHASPGFPSPSWCREPDPLTCRLPFSCDSQTRNLLPANSSGYSTNTRPLLPGSLLPAWAPTPQRASMGAGRSTIHISLKSHQLSLAGILRGPTSRAKCTQRTPRGPRSLFSEPSAPACLAAARFYKICGLRLWRVTHPPPFLSLSKYAGRWARNRSGPCYQAPDSSNLQKRNPVSAGEQAGRLPILDAGQTCLCDSCFGWVPWLPLATRTLTSRRYISLMIQYVLGTVLGTEASALGLMVPSALRCILPFPPHELRVCPSPAPRLSSLRKAPLHTHLSAKTHRYLGPVLQKNQKGFHRVLPDPGAGATQSLEDHEDPKIPPTGPEAAGQDARISFTMLEPIGRWVCVSIKWELRLMPPGPTSHHISAAGGSRQVQMQAGLDSAPPPCPHRAPFSSLSIPTPIQQVGCAQWECREFHASQGNPPSVGLGRLCGQSWPAFQMAWGGPSMMQASCLQWGPMLGPTPAPERASAPSLSPLGAFPTKHLPPGSHQALLAEGKPATVLQAYMLITWADVAQAGPKPSGCVTGPAAGWAGIHSPPLHGWGITWNGTVPALEGHGLLGQMDKSTEGCKATGVTGVVSKLQREEDTLGSPAWEVGEGVQMHMRQERHSRQRGHFCQGPQTEASIRLGEESRGIATGSQQTMSCQPGLRWPRADARLVWHRCPCARPTAAGAFRAAHRKAPAVPRFRAVLPGAEKPPREGRLPRPAEVLAWTGGHFHAGQSILCSCAAQPGADGQGWEAGSSHPLTQGRWGSGTWGSVIALVGLSWTLLWEQTTPTSQWLPTTEVPLSLTLSGHRSTQPLRDPGQEGLPHPVAPHLEQGAFLPRGDPCHFKSEPTGQRCKRAGNVRQRWTAWWVAGSQTWWPPACDLLSRFSMSSLVEEGQGWSRPRWVERGTKRWKQHRRGVGWVSGMRPRANVKRATKEPRILTLFARAPDGIHTEPQGHGAEEGMASCQGKLASQKGKIWGCPERVNRAMGPCPDQWYTRQTLQGLQGKIWITGEKVQEKNMSHHPRCASCHSLPSHLGMWSSEDTEPGAVAAILSPGDWTPPTSLPLLHLPTALTGLQRTVTHGSLNTPSCVPPPSALEAGTIYPQHLPSLNLASLGTSPSASRVPSHRVSFLKPPLCLMKPWRAPPACPVLSLALVSRLGVEEGFPKGVAFKATPRGHTDLLHWLRLDSSGQEPSCLMLGNERHPSSPAFLEGRTWETEHQAQSRQDVKGKQRPRPGQQVVRGQRLGGTVGPGIERPRPWSQTDPGGLQHPLGHPELGNGAGQDLRSFYSLDWNRGCSWHHLMGPGRVDEDGSAQVRVSPRVPSPITMGEQRWVSVGTVLSTCCENCLIPPYRSTRNPSPSPRDAHMSVVLPVCPQFQEKVLMPSTGVRQPPVNSRTPWPAIAFPSLLAASPTLGCKLGEMFLLESIYGSPVPQAKVLLLHLEQQRPARGGFCSVAASAWGRQAMERSLCSLHSDQAQQGPGDPPTVAALAVLAFTLAPEGGRDAHFPESWTSNKGHRPLCH</sequence>
<organism evidence="2 3">
    <name type="scientific">Camelus dromedarius</name>
    <name type="common">Dromedary</name>
    <name type="synonym">Arabian camel</name>
    <dbReference type="NCBI Taxonomy" id="9838"/>
    <lineage>
        <taxon>Eukaryota</taxon>
        <taxon>Metazoa</taxon>
        <taxon>Chordata</taxon>
        <taxon>Craniata</taxon>
        <taxon>Vertebrata</taxon>
        <taxon>Euteleostomi</taxon>
        <taxon>Mammalia</taxon>
        <taxon>Eutheria</taxon>
        <taxon>Laurasiatheria</taxon>
        <taxon>Artiodactyla</taxon>
        <taxon>Tylopoda</taxon>
        <taxon>Camelidae</taxon>
        <taxon>Camelus</taxon>
    </lineage>
</organism>
<feature type="compositionally biased region" description="Basic and acidic residues" evidence="1">
    <location>
        <begin position="162"/>
        <end position="174"/>
    </location>
</feature>
<comment type="caution">
    <text evidence="2">The sequence shown here is derived from an EMBL/GenBank/DDBJ whole genome shotgun (WGS) entry which is preliminary data.</text>
</comment>
<feature type="region of interest" description="Disordered" evidence="1">
    <location>
        <begin position="49"/>
        <end position="116"/>
    </location>
</feature>
<feature type="region of interest" description="Disordered" evidence="1">
    <location>
        <begin position="503"/>
        <end position="533"/>
    </location>
</feature>
<gene>
    <name evidence="2" type="ORF">Cadr_000016324</name>
</gene>
<accession>A0A5N4E9D6</accession>
<evidence type="ECO:0000313" key="3">
    <source>
        <dbReference type="Proteomes" id="UP000299084"/>
    </source>
</evidence>
<protein>
    <submittedName>
        <fullName evidence="2">LINE-1 retrotransposable element ORF2 protein</fullName>
    </submittedName>
</protein>
<feature type="compositionally biased region" description="Basic and acidic residues" evidence="1">
    <location>
        <begin position="1405"/>
        <end position="1420"/>
    </location>
</feature>
<feature type="compositionally biased region" description="Basic and acidic residues" evidence="1">
    <location>
        <begin position="135"/>
        <end position="155"/>
    </location>
</feature>
<reference evidence="2 3" key="1">
    <citation type="journal article" date="2019" name="Mol. Ecol. Resour.">
        <title>Improving Illumina assemblies with Hi-C and long reads: an example with the North African dromedary.</title>
        <authorList>
            <person name="Elbers J.P."/>
            <person name="Rogers M.F."/>
            <person name="Perelman P.L."/>
            <person name="Proskuryakova A.A."/>
            <person name="Serdyukova N.A."/>
            <person name="Johnson W.E."/>
            <person name="Horin P."/>
            <person name="Corander J."/>
            <person name="Murphy D."/>
            <person name="Burger P.A."/>
        </authorList>
    </citation>
    <scope>NUCLEOTIDE SEQUENCE [LARGE SCALE GENOMIC DNA]</scope>
    <source>
        <strain evidence="2">Drom800</strain>
        <tissue evidence="2">Blood</tissue>
    </source>
</reference>
<dbReference type="Proteomes" id="UP000299084">
    <property type="component" value="Unassembled WGS sequence"/>
</dbReference>
<feature type="region of interest" description="Disordered" evidence="1">
    <location>
        <begin position="131"/>
        <end position="218"/>
    </location>
</feature>
<evidence type="ECO:0000313" key="2">
    <source>
        <dbReference type="EMBL" id="KAB1280022.1"/>
    </source>
</evidence>
<evidence type="ECO:0000256" key="1">
    <source>
        <dbReference type="SAM" id="MobiDB-lite"/>
    </source>
</evidence>